<dbReference type="RefSeq" id="XP_040711298.1">
    <property type="nucleotide sequence ID" value="XM_040864378.1"/>
</dbReference>
<dbReference type="Gene3D" id="3.40.50.1110">
    <property type="entry name" value="SGNH hydrolase"/>
    <property type="match status" value="1"/>
</dbReference>
<evidence type="ECO:0000313" key="3">
    <source>
        <dbReference type="Proteomes" id="UP000193689"/>
    </source>
</evidence>
<name>A0A1Y2DGG1_9PEZI</name>
<comment type="caution">
    <text evidence="2">The sequence shown here is derived from an EMBL/GenBank/DDBJ whole genome shotgun (WGS) entry which is preliminary data.</text>
</comment>
<organism evidence="2 3">
    <name type="scientific">Pseudomassariella vexata</name>
    <dbReference type="NCBI Taxonomy" id="1141098"/>
    <lineage>
        <taxon>Eukaryota</taxon>
        <taxon>Fungi</taxon>
        <taxon>Dikarya</taxon>
        <taxon>Ascomycota</taxon>
        <taxon>Pezizomycotina</taxon>
        <taxon>Sordariomycetes</taxon>
        <taxon>Xylariomycetidae</taxon>
        <taxon>Amphisphaeriales</taxon>
        <taxon>Pseudomassariaceae</taxon>
        <taxon>Pseudomassariella</taxon>
    </lineage>
</organism>
<dbReference type="InParanoid" id="A0A1Y2DGG1"/>
<gene>
    <name evidence="2" type="ORF">BCR38DRAFT_489304</name>
</gene>
<feature type="signal peptide" evidence="1">
    <location>
        <begin position="1"/>
        <end position="27"/>
    </location>
</feature>
<dbReference type="EMBL" id="MCFJ01000016">
    <property type="protein sequence ID" value="ORY58381.1"/>
    <property type="molecule type" value="Genomic_DNA"/>
</dbReference>
<accession>A0A1Y2DGG1</accession>
<sequence>MAPNLLIRSIQAAILTFAALHTPNVQAQAVPNGVFWDGLGAIRNLWVAGASIEYIGSFPFDWSTTANGPNHINYIVQDRQITLQKFAYPGAVTDPAYAMPTEILPGFSPIINWPDQINNIISLFNMMKSAGSATMRDSLFVFTASNTGNDVLNTWNTTNDQGQLIDGLVATMRTKFGDLYNAGARNFIFLSVLPAQYIPEINILPASDQATVAGFVANYQSAIDGLVNDLRDDVIYSGQITIFQPNFTPVLIAIAEGTFTEGPTAGYLNRTGYCPEYLPLGILIPPNPDFQSGNCLIARKYLFHDMIHFTSPAHCEYALNTLTELGDNRLPSNCQFA</sequence>
<keyword evidence="1" id="KW-0732">Signal</keyword>
<dbReference type="InterPro" id="IPR036514">
    <property type="entry name" value="SGNH_hydro_sf"/>
</dbReference>
<protein>
    <recommendedName>
        <fullName evidence="4">Carbohydrate esterase family 16 protein</fullName>
    </recommendedName>
</protein>
<dbReference type="OrthoDB" id="1600564at2759"/>
<proteinExistence type="predicted"/>
<keyword evidence="3" id="KW-1185">Reference proteome</keyword>
<evidence type="ECO:0000256" key="1">
    <source>
        <dbReference type="SAM" id="SignalP"/>
    </source>
</evidence>
<evidence type="ECO:0000313" key="2">
    <source>
        <dbReference type="EMBL" id="ORY58381.1"/>
    </source>
</evidence>
<feature type="chain" id="PRO_5013141563" description="Carbohydrate esterase family 16 protein" evidence="1">
    <location>
        <begin position="28"/>
        <end position="337"/>
    </location>
</feature>
<reference evidence="2 3" key="1">
    <citation type="submission" date="2016-07" db="EMBL/GenBank/DDBJ databases">
        <title>Pervasive Adenine N6-methylation of Active Genes in Fungi.</title>
        <authorList>
            <consortium name="DOE Joint Genome Institute"/>
            <person name="Mondo S.J."/>
            <person name="Dannebaum R.O."/>
            <person name="Kuo R.C."/>
            <person name="Labutti K."/>
            <person name="Haridas S."/>
            <person name="Kuo A."/>
            <person name="Salamov A."/>
            <person name="Ahrendt S.R."/>
            <person name="Lipzen A."/>
            <person name="Sullivan W."/>
            <person name="Andreopoulos W.B."/>
            <person name="Clum A."/>
            <person name="Lindquist E."/>
            <person name="Daum C."/>
            <person name="Ramamoorthy G.K."/>
            <person name="Gryganskyi A."/>
            <person name="Culley D."/>
            <person name="Magnuson J.K."/>
            <person name="James T.Y."/>
            <person name="O'Malley M.A."/>
            <person name="Stajich J.E."/>
            <person name="Spatafora J.W."/>
            <person name="Visel A."/>
            <person name="Grigoriev I.V."/>
        </authorList>
    </citation>
    <scope>NUCLEOTIDE SEQUENCE [LARGE SCALE GENOMIC DNA]</scope>
    <source>
        <strain evidence="2 3">CBS 129021</strain>
    </source>
</reference>
<dbReference type="GeneID" id="63780590"/>
<dbReference type="AlphaFoldDB" id="A0A1Y2DGG1"/>
<evidence type="ECO:0008006" key="4">
    <source>
        <dbReference type="Google" id="ProtNLM"/>
    </source>
</evidence>
<dbReference type="Proteomes" id="UP000193689">
    <property type="component" value="Unassembled WGS sequence"/>
</dbReference>